<organism evidence="2 3">
    <name type="scientific">Pseudocohnilembus persalinus</name>
    <name type="common">Ciliate</name>
    <dbReference type="NCBI Taxonomy" id="266149"/>
    <lineage>
        <taxon>Eukaryota</taxon>
        <taxon>Sar</taxon>
        <taxon>Alveolata</taxon>
        <taxon>Ciliophora</taxon>
        <taxon>Intramacronucleata</taxon>
        <taxon>Oligohymenophorea</taxon>
        <taxon>Scuticociliatia</taxon>
        <taxon>Philasterida</taxon>
        <taxon>Pseudocohnilembidae</taxon>
        <taxon>Pseudocohnilembus</taxon>
    </lineage>
</organism>
<dbReference type="AlphaFoldDB" id="A0A0V0QTQ2"/>
<dbReference type="Proteomes" id="UP000054937">
    <property type="component" value="Unassembled WGS sequence"/>
</dbReference>
<proteinExistence type="predicted"/>
<accession>A0A0V0QTQ2</accession>
<reference evidence="2 3" key="1">
    <citation type="journal article" date="2015" name="Sci. Rep.">
        <title>Genome of the facultative scuticociliatosis pathogen Pseudocohnilembus persalinus provides insight into its virulence through horizontal gene transfer.</title>
        <authorList>
            <person name="Xiong J."/>
            <person name="Wang G."/>
            <person name="Cheng J."/>
            <person name="Tian M."/>
            <person name="Pan X."/>
            <person name="Warren A."/>
            <person name="Jiang C."/>
            <person name="Yuan D."/>
            <person name="Miao W."/>
        </authorList>
    </citation>
    <scope>NUCLEOTIDE SEQUENCE [LARGE SCALE GENOMIC DNA]</scope>
    <source>
        <strain evidence="2">36N120E</strain>
    </source>
</reference>
<dbReference type="EMBL" id="LDAU01000109">
    <property type="protein sequence ID" value="KRX05285.1"/>
    <property type="molecule type" value="Genomic_DNA"/>
</dbReference>
<comment type="caution">
    <text evidence="2">The sequence shown here is derived from an EMBL/GenBank/DDBJ whole genome shotgun (WGS) entry which is preliminary data.</text>
</comment>
<evidence type="ECO:0000313" key="3">
    <source>
        <dbReference type="Proteomes" id="UP000054937"/>
    </source>
</evidence>
<keyword evidence="1" id="KW-0472">Membrane</keyword>
<keyword evidence="3" id="KW-1185">Reference proteome</keyword>
<dbReference type="InParanoid" id="A0A0V0QTQ2"/>
<protein>
    <recommendedName>
        <fullName evidence="4">Transmembrane protein</fullName>
    </recommendedName>
</protein>
<gene>
    <name evidence="2" type="ORF">PPERSA_00586</name>
</gene>
<keyword evidence="1" id="KW-1133">Transmembrane helix</keyword>
<name>A0A0V0QTQ2_PSEPJ</name>
<evidence type="ECO:0008006" key="4">
    <source>
        <dbReference type="Google" id="ProtNLM"/>
    </source>
</evidence>
<evidence type="ECO:0000313" key="2">
    <source>
        <dbReference type="EMBL" id="KRX05285.1"/>
    </source>
</evidence>
<feature type="transmembrane region" description="Helical" evidence="1">
    <location>
        <begin position="744"/>
        <end position="764"/>
    </location>
</feature>
<evidence type="ECO:0000256" key="1">
    <source>
        <dbReference type="SAM" id="Phobius"/>
    </source>
</evidence>
<keyword evidence="1" id="KW-0812">Transmembrane</keyword>
<sequence length="981" mass="118213">MLTKTINKNIRMIENEKKQINLDSFFDESLDFQIDFKTNDNLSQCQQNFEEIELRNYNTDFYVYISENIPINSKIKQIYYLDYIYISHTLALLENGTFILLKDISNSQFLKFTFIYSQKQTEKCIYFTVINQDVALECYDIKLKNQYILYFEDFQLIWSENDQYEDAIHTKYIYKYEKNENQLQCYDNLRSLSHINLFYIRFCHLNEEISNNFIEIWSINSTNDGEILTFQRNLLTNSNIVDMRSYDENYILLLYQEGGLASFDIYDQDIKILNQFYFYSYFQKFRGFQIINGKLETEPSITESNIYLVTDHFLYAISIEYFDLNKTPDQNSYLASFQYQSFGIHKIEQIWTQTIENSLKHKRAYLVAFVQFAEDQIFQRDIILVDLLVQNVNKYNEEVVQAFKQKKIMRFDKIDFIEQVDNKPVYKLQSLDVKYIHNIITVYVDEQYSLFLTIYNKTIIEMNQQRDQLLLINIYDRSVQEQYRQKYDDFDEKYNDPTNFDDPPINIYLQAYGKYFLLKELKNYEITEFLNFNNGYQLYIRQAQYFQKNQDQIEVIIISGESVFLFLYNLKEFQLMYKLDLVDYSGCKFSKQYQNGQIEVNNNFMVMYCQKENSLSENENNNSSQFKYYFKVFRQQNQSMEMIEMIPLEKDQDPKLTKFKLLDNPLQEEDQLVVTNIIEQKSNYLLQLKRFVIHNDISIQKIKQLTKQDASKFDLYITAQNDFISQVSYKIKIDRLENDSFETFLLFVFLPLIISITIIVSLMITQKQKRQIRLQNIIKKADSLNIFLFQNDEEDIKYISPNAITNTLKSIKRKKKKKKKKKKKIKVKKNYDPDYVPQYINQYNYMFYQEQTEKFFVENVLNESSLENQNKSHLQQNQNQRISLTLQDIKNYFEQMNINDLDEQEIMQLYQNLDDEQVQQIIRNFSNTSLSEALNIEQNDPNQQNQNQSIILNNQKEQQMQNYSYYKNNTDQLTKITSNEN</sequence>